<feature type="non-terminal residue" evidence="2">
    <location>
        <position position="1"/>
    </location>
</feature>
<feature type="region of interest" description="Disordered" evidence="1">
    <location>
        <begin position="52"/>
        <end position="81"/>
    </location>
</feature>
<dbReference type="EMBL" id="HG994363">
    <property type="protein sequence ID" value="CAF2052106.1"/>
    <property type="molecule type" value="Genomic_DNA"/>
</dbReference>
<accession>A0A816PV90</accession>
<evidence type="ECO:0000313" key="2">
    <source>
        <dbReference type="EMBL" id="CAF2052106.1"/>
    </source>
</evidence>
<gene>
    <name evidence="2" type="ORF">DARMORV10_A09P67630.1</name>
</gene>
<dbReference type="Proteomes" id="UP001295469">
    <property type="component" value="Chromosome A09"/>
</dbReference>
<dbReference type="PANTHER" id="PTHR37173">
    <property type="entry name" value="HYDROXYPROLINE-RICH GLYCOPROTEIN FAMILY PROTEIN"/>
    <property type="match status" value="1"/>
</dbReference>
<reference evidence="2" key="1">
    <citation type="submission" date="2021-01" db="EMBL/GenBank/DDBJ databases">
        <authorList>
            <consortium name="Genoscope - CEA"/>
            <person name="William W."/>
        </authorList>
    </citation>
    <scope>NUCLEOTIDE SEQUENCE</scope>
</reference>
<feature type="compositionally biased region" description="Acidic residues" evidence="1">
    <location>
        <begin position="64"/>
        <end position="73"/>
    </location>
</feature>
<dbReference type="AlphaFoldDB" id="A0A816PV90"/>
<organism evidence="2">
    <name type="scientific">Brassica napus</name>
    <name type="common">Rape</name>
    <dbReference type="NCBI Taxonomy" id="3708"/>
    <lineage>
        <taxon>Eukaryota</taxon>
        <taxon>Viridiplantae</taxon>
        <taxon>Streptophyta</taxon>
        <taxon>Embryophyta</taxon>
        <taxon>Tracheophyta</taxon>
        <taxon>Spermatophyta</taxon>
        <taxon>Magnoliopsida</taxon>
        <taxon>eudicotyledons</taxon>
        <taxon>Gunneridae</taxon>
        <taxon>Pentapetalae</taxon>
        <taxon>rosids</taxon>
        <taxon>malvids</taxon>
        <taxon>Brassicales</taxon>
        <taxon>Brassicaceae</taxon>
        <taxon>Brassiceae</taxon>
        <taxon>Brassica</taxon>
    </lineage>
</organism>
<protein>
    <submittedName>
        <fullName evidence="2">(rape) hypothetical protein</fullName>
    </submittedName>
</protein>
<name>A0A816PV90_BRANA</name>
<dbReference type="PANTHER" id="PTHR37173:SF3">
    <property type="entry name" value="HYDROXYPROLINE-RICH GLYCOPROTEIN FAMILY PROTEIN"/>
    <property type="match status" value="1"/>
</dbReference>
<feature type="non-terminal residue" evidence="2">
    <location>
        <position position="109"/>
    </location>
</feature>
<proteinExistence type="predicted"/>
<sequence>VFLQVRITDGASLYSLSRSWLRNGAHEGIQVRHHFVETLKTLPKPLPLDVMEAAAPSDPAKEPTDEDKEDEESMKELSGKDLLKRHIKKANKQNVLMERSRKIARYKAR</sequence>
<evidence type="ECO:0000256" key="1">
    <source>
        <dbReference type="SAM" id="MobiDB-lite"/>
    </source>
</evidence>